<dbReference type="Proteomes" id="UP000648239">
    <property type="component" value="Unassembled WGS sequence"/>
</dbReference>
<dbReference type="Pfam" id="PF00202">
    <property type="entry name" value="Aminotran_3"/>
    <property type="match status" value="1"/>
</dbReference>
<comment type="similarity">
    <text evidence="3 7">Belongs to the class-III pyridoxal-phosphate-dependent aminotransferase family. HemL subfamily.</text>
</comment>
<keyword evidence="7" id="KW-0963">Cytoplasm</keyword>
<dbReference type="EC" id="5.4.3.8" evidence="7"/>
<evidence type="ECO:0000256" key="3">
    <source>
        <dbReference type="ARBA" id="ARBA00008981"/>
    </source>
</evidence>
<dbReference type="PANTHER" id="PTHR43713:SF3">
    <property type="entry name" value="GLUTAMATE-1-SEMIALDEHYDE 2,1-AMINOMUTASE 1, CHLOROPLASTIC-RELATED"/>
    <property type="match status" value="1"/>
</dbReference>
<feature type="modified residue" description="N6-(pyridoxal phosphate)lysine" evidence="7">
    <location>
        <position position="264"/>
    </location>
</feature>
<gene>
    <name evidence="7 8" type="primary">hemL</name>
    <name evidence="8" type="ORF">IFK94_10295</name>
</gene>
<comment type="cofactor">
    <cofactor evidence="1 7">
        <name>pyridoxal 5'-phosphate</name>
        <dbReference type="ChEBI" id="CHEBI:597326"/>
    </cofactor>
</comment>
<dbReference type="InterPro" id="IPR015421">
    <property type="entry name" value="PyrdxlP-dep_Trfase_major"/>
</dbReference>
<dbReference type="GO" id="GO:0008483">
    <property type="term" value="F:transaminase activity"/>
    <property type="evidence" value="ECO:0007669"/>
    <property type="project" value="InterPro"/>
</dbReference>
<dbReference type="InterPro" id="IPR004639">
    <property type="entry name" value="4pyrrol_synth_GluAld_NH2Trfase"/>
</dbReference>
<dbReference type="GO" id="GO:0006782">
    <property type="term" value="P:protoporphyrinogen IX biosynthetic process"/>
    <property type="evidence" value="ECO:0007669"/>
    <property type="project" value="UniProtKB-UniRule"/>
</dbReference>
<comment type="caution">
    <text evidence="8">The sequence shown here is derived from an EMBL/GenBank/DDBJ whole genome shotgun (WGS) entry which is preliminary data.</text>
</comment>
<sequence>MSMEKLFAEANRYIPGGVNSPVRAFGGVGGTPVFMERGSGTRVYDTDGKEYIDYLGSWGPLIAGHSHPRVVAAIREQAGKGSSFGAPCELETVLARRVCGLVPACEKVRFVSSGTEATMSAIRLARGATGRQGVVKVAGCYHGHVDSLLVSAGSGVLTLSLPGSPGVPDALAGLTHVIPYNDPDALEKLLVEKGGEIACIILEPVAGNMGVIPPAKGYLERVRELTREHGVLLILDEVMTGFRVHAGGAQTRFGIKPDLSCFGKVIGGGLPVGAFGGRADLMDQLAPTGPVYQAGTLSGNPLAMRAGIETLDILAEDGTYRRMEEVSAALESGLGQAAAAAGLTVTSNRVGSMMTLFFAAGPVVDFESATRSDTDLYAKYFHGMLQRGVYVAPSQFEAAFVSTLHGDAEVEATLEAARETFGEMT</sequence>
<dbReference type="CDD" id="cd00610">
    <property type="entry name" value="OAT_like"/>
    <property type="match status" value="1"/>
</dbReference>
<dbReference type="FunFam" id="3.40.640.10:FF:000021">
    <property type="entry name" value="Glutamate-1-semialdehyde 2,1-aminomutase"/>
    <property type="match status" value="1"/>
</dbReference>
<proteinExistence type="inferred from homology"/>
<dbReference type="NCBIfam" id="NF000818">
    <property type="entry name" value="PRK00062.1"/>
    <property type="match status" value="1"/>
</dbReference>
<dbReference type="SUPFAM" id="SSF53383">
    <property type="entry name" value="PLP-dependent transferases"/>
    <property type="match status" value="1"/>
</dbReference>
<name>A0A8J6Y8Z9_9BACT</name>
<evidence type="ECO:0000313" key="8">
    <source>
        <dbReference type="EMBL" id="MBD3868501.1"/>
    </source>
</evidence>
<dbReference type="GO" id="GO:0030170">
    <property type="term" value="F:pyridoxal phosphate binding"/>
    <property type="evidence" value="ECO:0007669"/>
    <property type="project" value="InterPro"/>
</dbReference>
<comment type="subcellular location">
    <subcellularLocation>
        <location evidence="7">Cytoplasm</location>
    </subcellularLocation>
</comment>
<keyword evidence="5 7" id="KW-0413">Isomerase</keyword>
<evidence type="ECO:0000256" key="2">
    <source>
        <dbReference type="ARBA" id="ARBA00004819"/>
    </source>
</evidence>
<dbReference type="InterPro" id="IPR005814">
    <property type="entry name" value="Aminotrans_3"/>
</dbReference>
<evidence type="ECO:0000256" key="7">
    <source>
        <dbReference type="HAMAP-Rule" id="MF_00375"/>
    </source>
</evidence>
<evidence type="ECO:0000256" key="4">
    <source>
        <dbReference type="ARBA" id="ARBA00022898"/>
    </source>
</evidence>
<organism evidence="8 9">
    <name type="scientific">Candidatus Polarisedimenticola svalbardensis</name>
    <dbReference type="NCBI Taxonomy" id="2886004"/>
    <lineage>
        <taxon>Bacteria</taxon>
        <taxon>Pseudomonadati</taxon>
        <taxon>Acidobacteriota</taxon>
        <taxon>Candidatus Polarisedimenticolia</taxon>
        <taxon>Candidatus Polarisedimenticolales</taxon>
        <taxon>Candidatus Polarisedimenticolaceae</taxon>
        <taxon>Candidatus Polarisedimenticola</taxon>
    </lineage>
</organism>
<dbReference type="GO" id="GO:0005737">
    <property type="term" value="C:cytoplasm"/>
    <property type="evidence" value="ECO:0007669"/>
    <property type="project" value="UniProtKB-SubCell"/>
</dbReference>
<dbReference type="UniPathway" id="UPA00251">
    <property type="reaction ID" value="UER00317"/>
</dbReference>
<dbReference type="NCBIfam" id="TIGR00713">
    <property type="entry name" value="hemL"/>
    <property type="match status" value="1"/>
</dbReference>
<keyword evidence="6 7" id="KW-0627">Porphyrin biosynthesis</keyword>
<dbReference type="InterPro" id="IPR049704">
    <property type="entry name" value="Aminotrans_3_PPA_site"/>
</dbReference>
<dbReference type="HAMAP" id="MF_00375">
    <property type="entry name" value="HemL_aminotrans_3"/>
    <property type="match status" value="1"/>
</dbReference>
<keyword evidence="4 7" id="KW-0663">Pyridoxal phosphate</keyword>
<evidence type="ECO:0000256" key="1">
    <source>
        <dbReference type="ARBA" id="ARBA00001933"/>
    </source>
</evidence>
<evidence type="ECO:0000256" key="5">
    <source>
        <dbReference type="ARBA" id="ARBA00023235"/>
    </source>
</evidence>
<dbReference type="PROSITE" id="PS00600">
    <property type="entry name" value="AA_TRANSFER_CLASS_3"/>
    <property type="match status" value="1"/>
</dbReference>
<evidence type="ECO:0000256" key="6">
    <source>
        <dbReference type="ARBA" id="ARBA00023244"/>
    </source>
</evidence>
<dbReference type="Gene3D" id="3.40.640.10">
    <property type="entry name" value="Type I PLP-dependent aspartate aminotransferase-like (Major domain)"/>
    <property type="match status" value="1"/>
</dbReference>
<comment type="pathway">
    <text evidence="2">Porphyrin-containing compound metabolism; protoporphyrin-IX biosynthesis; 5-aminolevulinate from L-glutamyl-tRNA(Glu): step 2/2.</text>
</comment>
<dbReference type="InterPro" id="IPR015424">
    <property type="entry name" value="PyrdxlP-dep_Trfase"/>
</dbReference>
<dbReference type="Gene3D" id="3.90.1150.10">
    <property type="entry name" value="Aspartate Aminotransferase, domain 1"/>
    <property type="match status" value="1"/>
</dbReference>
<evidence type="ECO:0000313" key="9">
    <source>
        <dbReference type="Proteomes" id="UP000648239"/>
    </source>
</evidence>
<dbReference type="EMBL" id="JACXWD010000033">
    <property type="protein sequence ID" value="MBD3868501.1"/>
    <property type="molecule type" value="Genomic_DNA"/>
</dbReference>
<protein>
    <recommendedName>
        <fullName evidence="7">Glutamate-1-semialdehyde 2,1-aminomutase</fullName>
        <shortName evidence="7">GSA</shortName>
        <ecNumber evidence="7">5.4.3.8</ecNumber>
    </recommendedName>
    <alternativeName>
        <fullName evidence="7">Glutamate-1-semialdehyde aminotransferase</fullName>
        <shortName evidence="7">GSA-AT</shortName>
    </alternativeName>
</protein>
<dbReference type="PANTHER" id="PTHR43713">
    <property type="entry name" value="GLUTAMATE-1-SEMIALDEHYDE 2,1-AMINOMUTASE"/>
    <property type="match status" value="1"/>
</dbReference>
<reference evidence="8 9" key="1">
    <citation type="submission" date="2020-08" db="EMBL/GenBank/DDBJ databases">
        <title>Acidobacteriota in marine sediments use diverse sulfur dissimilation pathways.</title>
        <authorList>
            <person name="Wasmund K."/>
        </authorList>
    </citation>
    <scope>NUCLEOTIDE SEQUENCE [LARGE SCALE GENOMIC DNA]</scope>
    <source>
        <strain evidence="8">MAG AM4</strain>
    </source>
</reference>
<dbReference type="GO" id="GO:0042286">
    <property type="term" value="F:glutamate-1-semialdehyde 2,1-aminomutase activity"/>
    <property type="evidence" value="ECO:0007669"/>
    <property type="project" value="UniProtKB-UniRule"/>
</dbReference>
<dbReference type="AlphaFoldDB" id="A0A8J6Y8Z9"/>
<comment type="catalytic activity">
    <reaction evidence="7">
        <text>(S)-4-amino-5-oxopentanoate = 5-aminolevulinate</text>
        <dbReference type="Rhea" id="RHEA:14265"/>
        <dbReference type="ChEBI" id="CHEBI:57501"/>
        <dbReference type="ChEBI" id="CHEBI:356416"/>
        <dbReference type="EC" id="5.4.3.8"/>
    </reaction>
</comment>
<dbReference type="InterPro" id="IPR015422">
    <property type="entry name" value="PyrdxlP-dep_Trfase_small"/>
</dbReference>
<comment type="subunit">
    <text evidence="7">Homodimer.</text>
</comment>
<accession>A0A8J6Y8Z9</accession>